<reference evidence="3" key="1">
    <citation type="journal article" date="2011" name="J. Bacteriol.">
        <title>Genome sequences of eight morphologically diverse alphaproteobacteria.</title>
        <authorList>
            <consortium name="US DOE Joint Genome Institute"/>
            <person name="Brown P.J."/>
            <person name="Kysela D.T."/>
            <person name="Buechlein A."/>
            <person name="Hemmerich C."/>
            <person name="Brun Y.V."/>
        </authorList>
    </citation>
    <scope>NUCLEOTIDE SEQUENCE [LARGE SCALE GENOMIC DNA]</scope>
    <source>
        <strain evidence="3">ATCC 51888 / DSM 1869 / NCIB 11706 / TK 0415</strain>
    </source>
</reference>
<sequence length="184" mass="19356">MASHFQSASPALPLFGVAGWSNSGKTTLIEKLARHFAGKGLRVATIKHTHHKFDIDAPGSDTQRHRAAGAAETAIVSGSRVAIIEEIEAAGEPALEAVAARLKPADVILVEGYKSAAIPKIEVRRAAVAPEKLLAASDALVLAIASDYEVDGQGKPVFNLDDIAGIAGLIEKKLGLNEHMRQRA</sequence>
<dbReference type="OrthoDB" id="9804758at2"/>
<dbReference type="Proteomes" id="UP000002033">
    <property type="component" value="Chromosome"/>
</dbReference>
<evidence type="ECO:0000259" key="1">
    <source>
        <dbReference type="Pfam" id="PF03205"/>
    </source>
</evidence>
<dbReference type="NCBIfam" id="TIGR00176">
    <property type="entry name" value="mobB"/>
    <property type="match status" value="1"/>
</dbReference>
<dbReference type="RefSeq" id="WP_013216706.1">
    <property type="nucleotide sequence ID" value="NC_014313.1"/>
</dbReference>
<feature type="domain" description="Molybdopterin-guanine dinucleotide biosynthesis protein B (MobB)" evidence="1">
    <location>
        <begin position="15"/>
        <end position="147"/>
    </location>
</feature>
<dbReference type="CDD" id="cd03116">
    <property type="entry name" value="MobB"/>
    <property type="match status" value="1"/>
</dbReference>
<protein>
    <submittedName>
        <fullName evidence="2">Molybdopterin-guanine dinucleotide biosynthesis protein B</fullName>
    </submittedName>
</protein>
<name>D8JTZ9_HYPDA</name>
<dbReference type="InterPro" id="IPR027417">
    <property type="entry name" value="P-loop_NTPase"/>
</dbReference>
<dbReference type="AlphaFoldDB" id="D8JTZ9"/>
<accession>D8JTZ9</accession>
<dbReference type="KEGG" id="hdn:Hden_2751"/>
<dbReference type="Pfam" id="PF03205">
    <property type="entry name" value="MobB"/>
    <property type="match status" value="1"/>
</dbReference>
<dbReference type="HOGENOM" id="CLU_068199_2_1_5"/>
<dbReference type="PANTHER" id="PTHR40072">
    <property type="entry name" value="MOLYBDOPTERIN-GUANINE DINUCLEOTIDE BIOSYNTHESIS ADAPTER PROTEIN-RELATED"/>
    <property type="match status" value="1"/>
</dbReference>
<dbReference type="STRING" id="582899.Hden_2751"/>
<dbReference type="PANTHER" id="PTHR40072:SF1">
    <property type="entry name" value="MOLYBDOPTERIN-GUANINE DINUCLEOTIDE BIOSYNTHESIS ADAPTER PROTEIN"/>
    <property type="match status" value="1"/>
</dbReference>
<dbReference type="eggNOG" id="COG1763">
    <property type="taxonomic scope" value="Bacteria"/>
</dbReference>
<proteinExistence type="predicted"/>
<keyword evidence="3" id="KW-1185">Reference proteome</keyword>
<dbReference type="GO" id="GO:0005525">
    <property type="term" value="F:GTP binding"/>
    <property type="evidence" value="ECO:0007669"/>
    <property type="project" value="InterPro"/>
</dbReference>
<organism evidence="2 3">
    <name type="scientific">Hyphomicrobium denitrificans (strain ATCC 51888 / DSM 1869 / NCIMB 11706 / TK 0415)</name>
    <dbReference type="NCBI Taxonomy" id="582899"/>
    <lineage>
        <taxon>Bacteria</taxon>
        <taxon>Pseudomonadati</taxon>
        <taxon>Pseudomonadota</taxon>
        <taxon>Alphaproteobacteria</taxon>
        <taxon>Hyphomicrobiales</taxon>
        <taxon>Hyphomicrobiaceae</taxon>
        <taxon>Hyphomicrobium</taxon>
    </lineage>
</organism>
<dbReference type="SUPFAM" id="SSF52540">
    <property type="entry name" value="P-loop containing nucleoside triphosphate hydrolases"/>
    <property type="match status" value="1"/>
</dbReference>
<dbReference type="InterPro" id="IPR052539">
    <property type="entry name" value="MGD_biosynthesis_adapter"/>
</dbReference>
<evidence type="ECO:0000313" key="3">
    <source>
        <dbReference type="Proteomes" id="UP000002033"/>
    </source>
</evidence>
<gene>
    <name evidence="2" type="ordered locus">Hden_2751</name>
</gene>
<dbReference type="Gene3D" id="3.40.50.300">
    <property type="entry name" value="P-loop containing nucleotide triphosphate hydrolases"/>
    <property type="match status" value="1"/>
</dbReference>
<evidence type="ECO:0000313" key="2">
    <source>
        <dbReference type="EMBL" id="ADJ24547.1"/>
    </source>
</evidence>
<dbReference type="EMBL" id="CP002083">
    <property type="protein sequence ID" value="ADJ24547.1"/>
    <property type="molecule type" value="Genomic_DNA"/>
</dbReference>
<dbReference type="InterPro" id="IPR004435">
    <property type="entry name" value="MobB_dom"/>
</dbReference>
<dbReference type="GO" id="GO:0006777">
    <property type="term" value="P:Mo-molybdopterin cofactor biosynthetic process"/>
    <property type="evidence" value="ECO:0007669"/>
    <property type="project" value="InterPro"/>
</dbReference>